<gene>
    <name evidence="8" type="ORF">VDAG_03504</name>
</gene>
<evidence type="ECO:0000313" key="8">
    <source>
        <dbReference type="EMBL" id="EGY22064.1"/>
    </source>
</evidence>
<evidence type="ECO:0000256" key="3">
    <source>
        <dbReference type="ARBA" id="ARBA00022692"/>
    </source>
</evidence>
<proteinExistence type="inferred from homology"/>
<feature type="transmembrane region" description="Helical" evidence="6">
    <location>
        <begin position="307"/>
        <end position="326"/>
    </location>
</feature>
<evidence type="ECO:0000259" key="7">
    <source>
        <dbReference type="Pfam" id="PF01490"/>
    </source>
</evidence>
<feature type="transmembrane region" description="Helical" evidence="6">
    <location>
        <begin position="265"/>
        <end position="287"/>
    </location>
</feature>
<evidence type="ECO:0000256" key="2">
    <source>
        <dbReference type="ARBA" id="ARBA00008066"/>
    </source>
</evidence>
<evidence type="ECO:0000256" key="5">
    <source>
        <dbReference type="ARBA" id="ARBA00023136"/>
    </source>
</evidence>
<dbReference type="HOGENOM" id="CLU_027816_3_1_1"/>
<dbReference type="OrthoDB" id="40134at2759"/>
<feature type="transmembrane region" description="Helical" evidence="6">
    <location>
        <begin position="374"/>
        <end position="400"/>
    </location>
</feature>
<evidence type="ECO:0000256" key="4">
    <source>
        <dbReference type="ARBA" id="ARBA00022989"/>
    </source>
</evidence>
<dbReference type="OMA" id="FAAKYVF"/>
<evidence type="ECO:0000313" key="9">
    <source>
        <dbReference type="Proteomes" id="UP000001611"/>
    </source>
</evidence>
<evidence type="ECO:0000256" key="6">
    <source>
        <dbReference type="SAM" id="Phobius"/>
    </source>
</evidence>
<dbReference type="EMBL" id="DS572699">
    <property type="protein sequence ID" value="EGY22064.1"/>
    <property type="molecule type" value="Genomic_DNA"/>
</dbReference>
<comment type="similarity">
    <text evidence="2">Belongs to the amino acid/polyamine transporter 2 family.</text>
</comment>
<dbReference type="KEGG" id="vda:VDAG_03504"/>
<dbReference type="GO" id="GO:0015179">
    <property type="term" value="F:L-amino acid transmembrane transporter activity"/>
    <property type="evidence" value="ECO:0007669"/>
    <property type="project" value="TreeGrafter"/>
</dbReference>
<feature type="transmembrane region" description="Helical" evidence="6">
    <location>
        <begin position="49"/>
        <end position="73"/>
    </location>
</feature>
<sequence length="465" mass="49582">MLKTWSHKSKLQESGLRSSELGEVIDDPASSHDAVFGDISGKGPNYRNVGWLGTVALMMKTQIGLGVLSIPAAFDTLGIVPGVLVLCAISAITTWSDYIVGVFKLRHREVYSIDDAGQLMFGRIGREVMGVAFCLSGSGMLGISIGLNAVSTHGTCTAVFVAVAAIVGFLFGSIQTLGRISWLAWIGLICILSSILTVTVAVGIQDRPASAPQTGEWSSDFKIINHPSFTEAITAVSAIVFAFAGTPAFFAIASEMRDPKLYTRSLIICQSGVTAIYIAIGCVVYYFCGSFVASPALGSAGTTMKKVCYGLALPGLMVTTILVIHLPGKYMFVRFLRGTKHLASNTIIHWATWFGCTFGVTAIAYIIASAIPVFGGLVSLIGALLGTFLSFMPMGCMWFYDNWARGKTEKTWSWRLMVLWSVFVIVSGTFLMIAGTYGSVVGIMDSYKESGGSAAFSCADNSNST</sequence>
<accession>G2WZR2</accession>
<dbReference type="GO" id="GO:0016020">
    <property type="term" value="C:membrane"/>
    <property type="evidence" value="ECO:0007669"/>
    <property type="project" value="UniProtKB-SubCell"/>
</dbReference>
<name>G2WZR2_VERDV</name>
<feature type="transmembrane region" description="Helical" evidence="6">
    <location>
        <begin position="232"/>
        <end position="253"/>
    </location>
</feature>
<feature type="transmembrane region" description="Helical" evidence="6">
    <location>
        <begin position="183"/>
        <end position="204"/>
    </location>
</feature>
<feature type="transmembrane region" description="Helical" evidence="6">
    <location>
        <begin position="151"/>
        <end position="171"/>
    </location>
</feature>
<dbReference type="GeneID" id="20704967"/>
<dbReference type="RefSeq" id="XP_009655664.1">
    <property type="nucleotide sequence ID" value="XM_009657369.1"/>
</dbReference>
<dbReference type="PANTHER" id="PTHR22950:SF683">
    <property type="entry name" value="AMINO ACID TRANSPORTER (EUROFUNG)"/>
    <property type="match status" value="1"/>
</dbReference>
<keyword evidence="4 6" id="KW-1133">Transmembrane helix</keyword>
<keyword evidence="5 6" id="KW-0472">Membrane</keyword>
<feature type="transmembrane region" description="Helical" evidence="6">
    <location>
        <begin position="124"/>
        <end position="145"/>
    </location>
</feature>
<dbReference type="Proteomes" id="UP000001611">
    <property type="component" value="Chromosome 6"/>
</dbReference>
<dbReference type="eggNOG" id="ENOG502RX9H">
    <property type="taxonomic scope" value="Eukaryota"/>
</dbReference>
<evidence type="ECO:0000256" key="1">
    <source>
        <dbReference type="ARBA" id="ARBA00004141"/>
    </source>
</evidence>
<keyword evidence="9" id="KW-1185">Reference proteome</keyword>
<dbReference type="Pfam" id="PF01490">
    <property type="entry name" value="Aa_trans"/>
    <property type="match status" value="1"/>
</dbReference>
<dbReference type="InterPro" id="IPR013057">
    <property type="entry name" value="AA_transpt_TM"/>
</dbReference>
<feature type="transmembrane region" description="Helical" evidence="6">
    <location>
        <begin position="79"/>
        <end position="103"/>
    </location>
</feature>
<keyword evidence="3 6" id="KW-0812">Transmembrane</keyword>
<feature type="domain" description="Amino acid transporter transmembrane" evidence="7">
    <location>
        <begin position="48"/>
        <end position="440"/>
    </location>
</feature>
<dbReference type="AlphaFoldDB" id="G2WZR2"/>
<organism evidence="8 9">
    <name type="scientific">Verticillium dahliae (strain VdLs.17 / ATCC MYA-4575 / FGSC 10137)</name>
    <name type="common">Verticillium wilt</name>
    <dbReference type="NCBI Taxonomy" id="498257"/>
    <lineage>
        <taxon>Eukaryota</taxon>
        <taxon>Fungi</taxon>
        <taxon>Dikarya</taxon>
        <taxon>Ascomycota</taxon>
        <taxon>Pezizomycotina</taxon>
        <taxon>Sordariomycetes</taxon>
        <taxon>Hypocreomycetidae</taxon>
        <taxon>Glomerellales</taxon>
        <taxon>Plectosphaerellaceae</taxon>
        <taxon>Verticillium</taxon>
    </lineage>
</organism>
<reference evidence="8 9" key="1">
    <citation type="submission" date="2008-03" db="EMBL/GenBank/DDBJ databases">
        <title>The Genome Sequence of Verticillium dahliae VdLs.17.</title>
        <authorList>
            <consortium name="The Broad Institute Genome Sequencing Platform"/>
            <person name="Ma L.-J.J."/>
            <person name="Klosterman S.J."/>
            <person name="Subbarao K."/>
            <person name="Dobinson K."/>
            <person name="Veronese P."/>
            <person name="Kang S."/>
            <person name="Gold S.E."/>
            <person name="Young S."/>
            <person name="Jaffe D."/>
            <person name="Gnerre S."/>
            <person name="Berlin A."/>
            <person name="Heiman D."/>
            <person name="Hepburn T."/>
            <person name="Sykes S."/>
            <person name="Alvarado L."/>
            <person name="Kodira C.D."/>
            <person name="Lander E."/>
            <person name="Galagan J."/>
            <person name="Nusbaum C."/>
            <person name="Birren B."/>
        </authorList>
    </citation>
    <scope>NUCLEOTIDE SEQUENCE [LARGE SCALE GENOMIC DNA]</scope>
    <source>
        <strain evidence="9">VdLs.17 / ATCC MYA-4575 / FGSC 10137</strain>
    </source>
</reference>
<dbReference type="PANTHER" id="PTHR22950">
    <property type="entry name" value="AMINO ACID TRANSPORTER"/>
    <property type="match status" value="1"/>
</dbReference>
<feature type="transmembrane region" description="Helical" evidence="6">
    <location>
        <begin position="412"/>
        <end position="437"/>
    </location>
</feature>
<comment type="subcellular location">
    <subcellularLocation>
        <location evidence="1">Membrane</location>
        <topology evidence="1">Multi-pass membrane protein</topology>
    </subcellularLocation>
</comment>
<feature type="transmembrane region" description="Helical" evidence="6">
    <location>
        <begin position="347"/>
        <end position="368"/>
    </location>
</feature>
<protein>
    <submittedName>
        <fullName evidence="8">Amino acid transporter</fullName>
    </submittedName>
</protein>
<dbReference type="InParanoid" id="G2WZR2"/>